<comment type="caution">
    <text evidence="8">The sequence shown here is derived from an EMBL/GenBank/DDBJ whole genome shotgun (WGS) entry which is preliminary data.</text>
</comment>
<protein>
    <recommendedName>
        <fullName evidence="1">DNA (cytosine-5-)-methyltransferase</fullName>
        <ecNumber evidence="1">2.1.1.37</ecNumber>
    </recommendedName>
</protein>
<dbReference type="GO" id="GO:0032259">
    <property type="term" value="P:methylation"/>
    <property type="evidence" value="ECO:0007669"/>
    <property type="project" value="UniProtKB-KW"/>
</dbReference>
<dbReference type="PROSITE" id="PS00095">
    <property type="entry name" value="C5_MTASE_2"/>
    <property type="match status" value="1"/>
</dbReference>
<dbReference type="InterPro" id="IPR031303">
    <property type="entry name" value="C5_meth_CS"/>
</dbReference>
<accession>A0A1F6NWI6</accession>
<dbReference type="GO" id="GO:0009307">
    <property type="term" value="P:DNA restriction-modification system"/>
    <property type="evidence" value="ECO:0007669"/>
    <property type="project" value="UniProtKB-KW"/>
</dbReference>
<evidence type="ECO:0000313" key="9">
    <source>
        <dbReference type="Proteomes" id="UP000177907"/>
    </source>
</evidence>
<keyword evidence="5" id="KW-0680">Restriction system</keyword>
<dbReference type="PANTHER" id="PTHR10629">
    <property type="entry name" value="CYTOSINE-SPECIFIC METHYLTRANSFERASE"/>
    <property type="match status" value="1"/>
</dbReference>
<dbReference type="PROSITE" id="PS51679">
    <property type="entry name" value="SAM_MT_C5"/>
    <property type="match status" value="1"/>
</dbReference>
<evidence type="ECO:0000256" key="6">
    <source>
        <dbReference type="PROSITE-ProRule" id="PRU01016"/>
    </source>
</evidence>
<keyword evidence="4 6" id="KW-0949">S-adenosyl-L-methionine</keyword>
<feature type="active site" evidence="6">
    <location>
        <position position="86"/>
    </location>
</feature>
<evidence type="ECO:0000256" key="4">
    <source>
        <dbReference type="ARBA" id="ARBA00022691"/>
    </source>
</evidence>
<dbReference type="EMBL" id="MFQZ01000008">
    <property type="protein sequence ID" value="OGH88004.1"/>
    <property type="molecule type" value="Genomic_DNA"/>
</dbReference>
<dbReference type="Pfam" id="PF00145">
    <property type="entry name" value="DNA_methylase"/>
    <property type="match status" value="1"/>
</dbReference>
<dbReference type="Proteomes" id="UP000177907">
    <property type="component" value="Unassembled WGS sequence"/>
</dbReference>
<dbReference type="GO" id="GO:0003677">
    <property type="term" value="F:DNA binding"/>
    <property type="evidence" value="ECO:0007669"/>
    <property type="project" value="TreeGrafter"/>
</dbReference>
<dbReference type="SUPFAM" id="SSF53335">
    <property type="entry name" value="S-adenosyl-L-methionine-dependent methyltransferases"/>
    <property type="match status" value="1"/>
</dbReference>
<evidence type="ECO:0000313" key="8">
    <source>
        <dbReference type="EMBL" id="OGH88004.1"/>
    </source>
</evidence>
<keyword evidence="2 6" id="KW-0489">Methyltransferase</keyword>
<dbReference type="NCBIfam" id="TIGR00675">
    <property type="entry name" value="dcm"/>
    <property type="match status" value="1"/>
</dbReference>
<dbReference type="Gene3D" id="3.90.120.10">
    <property type="entry name" value="DNA Methylase, subunit A, domain 2"/>
    <property type="match status" value="1"/>
</dbReference>
<dbReference type="GO" id="GO:0003886">
    <property type="term" value="F:DNA (cytosine-5-)-methyltransferase activity"/>
    <property type="evidence" value="ECO:0007669"/>
    <property type="project" value="UniProtKB-EC"/>
</dbReference>
<reference evidence="8 9" key="1">
    <citation type="journal article" date="2016" name="Nat. Commun.">
        <title>Thousands of microbial genomes shed light on interconnected biogeochemical processes in an aquifer system.</title>
        <authorList>
            <person name="Anantharaman K."/>
            <person name="Brown C.T."/>
            <person name="Hug L.A."/>
            <person name="Sharon I."/>
            <person name="Castelle C.J."/>
            <person name="Probst A.J."/>
            <person name="Thomas B.C."/>
            <person name="Singh A."/>
            <person name="Wilkins M.J."/>
            <person name="Karaoz U."/>
            <person name="Brodie E.L."/>
            <person name="Williams K.H."/>
            <person name="Hubbard S.S."/>
            <person name="Banfield J.F."/>
        </authorList>
    </citation>
    <scope>NUCLEOTIDE SEQUENCE [LARGE SCALE GENOMIC DNA]</scope>
</reference>
<dbReference type="InterPro" id="IPR050390">
    <property type="entry name" value="C5-Methyltransferase"/>
</dbReference>
<organism evidence="8 9">
    <name type="scientific">Candidatus Magasanikbacteria bacterium RIFOXYC2_FULL_42_28</name>
    <dbReference type="NCBI Taxonomy" id="1798704"/>
    <lineage>
        <taxon>Bacteria</taxon>
        <taxon>Candidatus Magasanikiibacteriota</taxon>
    </lineage>
</organism>
<comment type="similarity">
    <text evidence="6 7">Belongs to the class I-like SAM-binding methyltransferase superfamily. C5-methyltransferase family.</text>
</comment>
<dbReference type="GO" id="GO:0044027">
    <property type="term" value="P:negative regulation of gene expression via chromosomal CpG island methylation"/>
    <property type="evidence" value="ECO:0007669"/>
    <property type="project" value="TreeGrafter"/>
</dbReference>
<dbReference type="Gene3D" id="3.40.50.150">
    <property type="entry name" value="Vaccinia Virus protein VP39"/>
    <property type="match status" value="1"/>
</dbReference>
<evidence type="ECO:0000256" key="2">
    <source>
        <dbReference type="ARBA" id="ARBA00022603"/>
    </source>
</evidence>
<sequence>MKSQSSKIKVVDLFCGIGGLTHGLIKEGLDVVAGIDNDSSCKFGYEYNNKAQFIDSDILKVTPDQINKLFGTKKGTIRVLAGCAPCQPFSRLNLKKVTEKQLEPLGKFAQLIATVQPDIVSMENVSGLADTNKYPVFAKFIKTLEDNGYKYKYEVVDVSEFGVPQKRKRLVLLASKFGEIELIKRTHKDKRVTVRDVIKHLEPIKDGQTSKKDPLHKARKLDPINLDRIKATPHNGGNSESWSEDLMLDCHKKASGKTYRSTVYGRMRWDEPAPTMTTQCIGLGNGRFGHPTQNRAISLREAAIFQTFPENYKFTESEDSMVVTKVAKFIGNAVPVRLGSVIGKSIKNHLKYYEKQ</sequence>
<dbReference type="PANTHER" id="PTHR10629:SF52">
    <property type="entry name" value="DNA (CYTOSINE-5)-METHYLTRANSFERASE 1"/>
    <property type="match status" value="1"/>
</dbReference>
<keyword evidence="3 6" id="KW-0808">Transferase</keyword>
<dbReference type="InterPro" id="IPR029063">
    <property type="entry name" value="SAM-dependent_MTases_sf"/>
</dbReference>
<dbReference type="STRING" id="1798704.A3J93_02430"/>
<dbReference type="PRINTS" id="PR00105">
    <property type="entry name" value="C5METTRFRASE"/>
</dbReference>
<gene>
    <name evidence="8" type="ORF">A3J93_02430</name>
</gene>
<evidence type="ECO:0000256" key="3">
    <source>
        <dbReference type="ARBA" id="ARBA00022679"/>
    </source>
</evidence>
<proteinExistence type="inferred from homology"/>
<evidence type="ECO:0000256" key="1">
    <source>
        <dbReference type="ARBA" id="ARBA00011975"/>
    </source>
</evidence>
<evidence type="ECO:0000256" key="5">
    <source>
        <dbReference type="ARBA" id="ARBA00022747"/>
    </source>
</evidence>
<dbReference type="AlphaFoldDB" id="A0A1F6NWI6"/>
<dbReference type="InterPro" id="IPR001525">
    <property type="entry name" value="C5_MeTfrase"/>
</dbReference>
<evidence type="ECO:0000256" key="7">
    <source>
        <dbReference type="RuleBase" id="RU000416"/>
    </source>
</evidence>
<name>A0A1F6NWI6_9BACT</name>
<dbReference type="EC" id="2.1.1.37" evidence="1"/>